<proteinExistence type="predicted"/>
<feature type="transmembrane region" description="Helical" evidence="1">
    <location>
        <begin position="94"/>
        <end position="112"/>
    </location>
</feature>
<dbReference type="Proteomes" id="UP000077701">
    <property type="component" value="Unassembled WGS sequence"/>
</dbReference>
<feature type="transmembrane region" description="Helical" evidence="1">
    <location>
        <begin position="12"/>
        <end position="40"/>
    </location>
</feature>
<dbReference type="Pfam" id="PF13160">
    <property type="entry name" value="DUF3995"/>
    <property type="match status" value="1"/>
</dbReference>
<gene>
    <name evidence="2" type="ORF">PS9374_04939</name>
</gene>
<keyword evidence="1" id="KW-1133">Transmembrane helix</keyword>
<reference evidence="3" key="2">
    <citation type="submission" date="2016-04" db="EMBL/GenBank/DDBJ databases">
        <title>Planomonospora sphaerica JCM9374 whole genome shotgun sequence.</title>
        <authorList>
            <person name="Suzuki T."/>
            <person name="Dohra H."/>
            <person name="Kodani S."/>
        </authorList>
    </citation>
    <scope>NUCLEOTIDE SEQUENCE [LARGE SCALE GENOMIC DNA]</scope>
    <source>
        <strain evidence="3">JCM 9374</strain>
    </source>
</reference>
<reference evidence="2 3" key="1">
    <citation type="journal article" date="2016" name="Genome Announc.">
        <title>Draft Genome Sequence of Planomonospora sphaerica JCM9374, a Rare Actinomycete.</title>
        <authorList>
            <person name="Dohra H."/>
            <person name="Suzuki T."/>
            <person name="Inoue Y."/>
            <person name="Kodani S."/>
        </authorList>
    </citation>
    <scope>NUCLEOTIDE SEQUENCE [LARGE SCALE GENOMIC DNA]</scope>
    <source>
        <strain evidence="2 3">JCM 9374</strain>
    </source>
</reference>
<dbReference type="EMBL" id="BDCX01000012">
    <property type="protein sequence ID" value="GAT69264.1"/>
    <property type="molecule type" value="Genomic_DNA"/>
</dbReference>
<evidence type="ECO:0000313" key="3">
    <source>
        <dbReference type="Proteomes" id="UP000077701"/>
    </source>
</evidence>
<dbReference type="RefSeq" id="WP_231647504.1">
    <property type="nucleotide sequence ID" value="NZ_BDCX01000012.1"/>
</dbReference>
<name>A0A161LJR8_9ACTN</name>
<accession>A0A161LJR8</accession>
<sequence>MTPGGQVRREPFAYAAYGTCVCTAAYGLMKLAQALGANALADKDPLPPDLRQRLLARDPLFVTAHWIMFAVAVVGVLVALATVRPWGERVPRRILLAVTWTVGGFMVLRAFGPVGYGFVGDTLVLTGLQPPPGGHTELAHELARWDLLLWSPFFLVWGLLWTATAWHLTRTRQDRGRRSA</sequence>
<evidence type="ECO:0000313" key="2">
    <source>
        <dbReference type="EMBL" id="GAT69264.1"/>
    </source>
</evidence>
<keyword evidence="3" id="KW-1185">Reference proteome</keyword>
<organism evidence="2 3">
    <name type="scientific">Planomonospora sphaerica</name>
    <dbReference type="NCBI Taxonomy" id="161355"/>
    <lineage>
        <taxon>Bacteria</taxon>
        <taxon>Bacillati</taxon>
        <taxon>Actinomycetota</taxon>
        <taxon>Actinomycetes</taxon>
        <taxon>Streptosporangiales</taxon>
        <taxon>Streptosporangiaceae</taxon>
        <taxon>Planomonospora</taxon>
    </lineage>
</organism>
<dbReference type="InterPro" id="IPR025058">
    <property type="entry name" value="DUF3995"/>
</dbReference>
<comment type="caution">
    <text evidence="2">The sequence shown here is derived from an EMBL/GenBank/DDBJ whole genome shotgun (WGS) entry which is preliminary data.</text>
</comment>
<keyword evidence="1" id="KW-0812">Transmembrane</keyword>
<feature type="transmembrane region" description="Helical" evidence="1">
    <location>
        <begin position="60"/>
        <end position="82"/>
    </location>
</feature>
<dbReference type="AlphaFoldDB" id="A0A161LJR8"/>
<protein>
    <submittedName>
        <fullName evidence="2">Uncharacterized protein</fullName>
    </submittedName>
</protein>
<keyword evidence="1" id="KW-0472">Membrane</keyword>
<feature type="transmembrane region" description="Helical" evidence="1">
    <location>
        <begin position="147"/>
        <end position="168"/>
    </location>
</feature>
<evidence type="ECO:0000256" key="1">
    <source>
        <dbReference type="SAM" id="Phobius"/>
    </source>
</evidence>